<gene>
    <name evidence="1" type="ORF">ANE_LOCUS22928</name>
</gene>
<evidence type="ECO:0000313" key="2">
    <source>
        <dbReference type="Proteomes" id="UP000489600"/>
    </source>
</evidence>
<dbReference type="EMBL" id="CABITT030000007">
    <property type="protein sequence ID" value="VVB12484.1"/>
    <property type="molecule type" value="Genomic_DNA"/>
</dbReference>
<accession>A0A565CFV8</accession>
<evidence type="ECO:0000313" key="1">
    <source>
        <dbReference type="EMBL" id="VVB12484.1"/>
    </source>
</evidence>
<organism evidence="1 2">
    <name type="scientific">Arabis nemorensis</name>
    <dbReference type="NCBI Taxonomy" id="586526"/>
    <lineage>
        <taxon>Eukaryota</taxon>
        <taxon>Viridiplantae</taxon>
        <taxon>Streptophyta</taxon>
        <taxon>Embryophyta</taxon>
        <taxon>Tracheophyta</taxon>
        <taxon>Spermatophyta</taxon>
        <taxon>Magnoliopsida</taxon>
        <taxon>eudicotyledons</taxon>
        <taxon>Gunneridae</taxon>
        <taxon>Pentapetalae</taxon>
        <taxon>rosids</taxon>
        <taxon>malvids</taxon>
        <taxon>Brassicales</taxon>
        <taxon>Brassicaceae</taxon>
        <taxon>Arabideae</taxon>
        <taxon>Arabis</taxon>
    </lineage>
</organism>
<dbReference type="AlphaFoldDB" id="A0A565CFV8"/>
<name>A0A565CFV8_9BRAS</name>
<sequence length="75" mass="8860">MPRKLRTQETRNAKNVRLLIRMENVEKERKDSNLRESRRALLGRQGQIYSTMIPRLDGFGFFALSFGERSFTVIE</sequence>
<comment type="caution">
    <text evidence="1">The sequence shown here is derived from an EMBL/GenBank/DDBJ whole genome shotgun (WGS) entry which is preliminary data.</text>
</comment>
<protein>
    <submittedName>
        <fullName evidence="1">Uncharacterized protein</fullName>
    </submittedName>
</protein>
<reference evidence="1" key="1">
    <citation type="submission" date="2019-07" db="EMBL/GenBank/DDBJ databases">
        <authorList>
            <person name="Dittberner H."/>
        </authorList>
    </citation>
    <scope>NUCLEOTIDE SEQUENCE [LARGE SCALE GENOMIC DNA]</scope>
</reference>
<keyword evidence="2" id="KW-1185">Reference proteome</keyword>
<dbReference type="Proteomes" id="UP000489600">
    <property type="component" value="Unassembled WGS sequence"/>
</dbReference>
<proteinExistence type="predicted"/>